<accession>A0A0A9HJF3</accession>
<proteinExistence type="predicted"/>
<protein>
    <submittedName>
        <fullName evidence="1">Uncharacterized protein</fullName>
    </submittedName>
</protein>
<name>A0A0A9HJF3_ARUDO</name>
<dbReference type="AlphaFoldDB" id="A0A0A9HJF3"/>
<evidence type="ECO:0000313" key="1">
    <source>
        <dbReference type="EMBL" id="JAE36887.1"/>
    </source>
</evidence>
<reference evidence="1" key="1">
    <citation type="submission" date="2014-09" db="EMBL/GenBank/DDBJ databases">
        <authorList>
            <person name="Magalhaes I.L.F."/>
            <person name="Oliveira U."/>
            <person name="Santos F.R."/>
            <person name="Vidigal T.H.D.A."/>
            <person name="Brescovit A.D."/>
            <person name="Santos A.J."/>
        </authorList>
    </citation>
    <scope>NUCLEOTIDE SEQUENCE</scope>
    <source>
        <tissue evidence="1">Shoot tissue taken approximately 20 cm above the soil surface</tissue>
    </source>
</reference>
<organism evidence="1">
    <name type="scientific">Arundo donax</name>
    <name type="common">Giant reed</name>
    <name type="synonym">Donax arundinaceus</name>
    <dbReference type="NCBI Taxonomy" id="35708"/>
    <lineage>
        <taxon>Eukaryota</taxon>
        <taxon>Viridiplantae</taxon>
        <taxon>Streptophyta</taxon>
        <taxon>Embryophyta</taxon>
        <taxon>Tracheophyta</taxon>
        <taxon>Spermatophyta</taxon>
        <taxon>Magnoliopsida</taxon>
        <taxon>Liliopsida</taxon>
        <taxon>Poales</taxon>
        <taxon>Poaceae</taxon>
        <taxon>PACMAD clade</taxon>
        <taxon>Arundinoideae</taxon>
        <taxon>Arundineae</taxon>
        <taxon>Arundo</taxon>
    </lineage>
</organism>
<dbReference type="EMBL" id="GBRH01161009">
    <property type="protein sequence ID" value="JAE36887.1"/>
    <property type="molecule type" value="Transcribed_RNA"/>
</dbReference>
<reference evidence="1" key="2">
    <citation type="journal article" date="2015" name="Data Brief">
        <title>Shoot transcriptome of the giant reed, Arundo donax.</title>
        <authorList>
            <person name="Barrero R.A."/>
            <person name="Guerrero F.D."/>
            <person name="Moolhuijzen P."/>
            <person name="Goolsby J.A."/>
            <person name="Tidwell J."/>
            <person name="Bellgard S.E."/>
            <person name="Bellgard M.I."/>
        </authorList>
    </citation>
    <scope>NUCLEOTIDE SEQUENCE</scope>
    <source>
        <tissue evidence="1">Shoot tissue taken approximately 20 cm above the soil surface</tissue>
    </source>
</reference>
<sequence>MFCEPSLYKIHRHFSCLQAKNRGTNKLTS</sequence>